<keyword evidence="1" id="KW-0812">Transmembrane</keyword>
<dbReference type="Proteomes" id="UP000095287">
    <property type="component" value="Unplaced"/>
</dbReference>
<accession>A0A1I7ZBD6</accession>
<keyword evidence="1" id="KW-0472">Membrane</keyword>
<dbReference type="AlphaFoldDB" id="A0A1I7ZBD6"/>
<keyword evidence="2" id="KW-1185">Reference proteome</keyword>
<proteinExistence type="predicted"/>
<feature type="transmembrane region" description="Helical" evidence="1">
    <location>
        <begin position="6"/>
        <end position="23"/>
    </location>
</feature>
<keyword evidence="1" id="KW-1133">Transmembrane helix</keyword>
<reference evidence="3" key="1">
    <citation type="submission" date="2016-11" db="UniProtKB">
        <authorList>
            <consortium name="WormBaseParasite"/>
        </authorList>
    </citation>
    <scope>IDENTIFICATION</scope>
</reference>
<evidence type="ECO:0000256" key="1">
    <source>
        <dbReference type="SAM" id="Phobius"/>
    </source>
</evidence>
<dbReference type="WBParaSite" id="L893_g24469.t1">
    <property type="protein sequence ID" value="L893_g24469.t1"/>
    <property type="gene ID" value="L893_g24469"/>
</dbReference>
<protein>
    <submittedName>
        <fullName evidence="3">Secreted protein</fullName>
    </submittedName>
</protein>
<name>A0A1I7ZBD6_9BILA</name>
<organism evidence="2 3">
    <name type="scientific">Steinernema glaseri</name>
    <dbReference type="NCBI Taxonomy" id="37863"/>
    <lineage>
        <taxon>Eukaryota</taxon>
        <taxon>Metazoa</taxon>
        <taxon>Ecdysozoa</taxon>
        <taxon>Nematoda</taxon>
        <taxon>Chromadorea</taxon>
        <taxon>Rhabditida</taxon>
        <taxon>Tylenchina</taxon>
        <taxon>Panagrolaimomorpha</taxon>
        <taxon>Strongyloidoidea</taxon>
        <taxon>Steinernematidae</taxon>
        <taxon>Steinernema</taxon>
    </lineage>
</organism>
<sequence length="76" mass="8594">MRNPKLWEAFIGHFLFILIGYIARYVTLERGSSLTEPACPGRRNFCSAPLLSLSSSETSRLEVACMLFRVLQVDDV</sequence>
<evidence type="ECO:0000313" key="3">
    <source>
        <dbReference type="WBParaSite" id="L893_g24469.t1"/>
    </source>
</evidence>
<evidence type="ECO:0000313" key="2">
    <source>
        <dbReference type="Proteomes" id="UP000095287"/>
    </source>
</evidence>